<keyword evidence="1" id="KW-1133">Transmembrane helix</keyword>
<keyword evidence="1" id="KW-0472">Membrane</keyword>
<dbReference type="WBParaSite" id="SSLN_0000044001-mRNA-1">
    <property type="protein sequence ID" value="SSLN_0000044001-mRNA-1"/>
    <property type="gene ID" value="SSLN_0000044001"/>
</dbReference>
<gene>
    <name evidence="2" type="ORF">SSLN_LOCUS421</name>
</gene>
<evidence type="ECO:0000256" key="1">
    <source>
        <dbReference type="SAM" id="Phobius"/>
    </source>
</evidence>
<protein>
    <submittedName>
        <fullName evidence="2 4">Uncharacterized protein</fullName>
    </submittedName>
</protein>
<evidence type="ECO:0000313" key="2">
    <source>
        <dbReference type="EMBL" id="VDL85575.1"/>
    </source>
</evidence>
<evidence type="ECO:0000313" key="4">
    <source>
        <dbReference type="WBParaSite" id="SSLN_0000044001-mRNA-1"/>
    </source>
</evidence>
<organism evidence="4">
    <name type="scientific">Schistocephalus solidus</name>
    <name type="common">Tapeworm</name>
    <dbReference type="NCBI Taxonomy" id="70667"/>
    <lineage>
        <taxon>Eukaryota</taxon>
        <taxon>Metazoa</taxon>
        <taxon>Spiralia</taxon>
        <taxon>Lophotrochozoa</taxon>
        <taxon>Platyhelminthes</taxon>
        <taxon>Cestoda</taxon>
        <taxon>Eucestoda</taxon>
        <taxon>Diphyllobothriidea</taxon>
        <taxon>Diphyllobothriidae</taxon>
        <taxon>Schistocephalus</taxon>
    </lineage>
</organism>
<proteinExistence type="predicted"/>
<sequence length="73" mass="7997">MTTTTDTTSLVLLTAETTSDILLSASFTTITILITTIISNEYSIPPWRSHIHLTHRPDRLIGNPSHGDCQTSS</sequence>
<dbReference type="AlphaFoldDB" id="A0A183S873"/>
<reference evidence="2 3" key="2">
    <citation type="submission" date="2018-11" db="EMBL/GenBank/DDBJ databases">
        <authorList>
            <consortium name="Pathogen Informatics"/>
        </authorList>
    </citation>
    <scope>NUCLEOTIDE SEQUENCE [LARGE SCALE GENOMIC DNA]</scope>
    <source>
        <strain evidence="2 3">NST_G2</strain>
    </source>
</reference>
<keyword evidence="1" id="KW-0812">Transmembrane</keyword>
<accession>A0A183S873</accession>
<evidence type="ECO:0000313" key="3">
    <source>
        <dbReference type="Proteomes" id="UP000275846"/>
    </source>
</evidence>
<keyword evidence="3" id="KW-1185">Reference proteome</keyword>
<dbReference type="EMBL" id="UYSU01000284">
    <property type="protein sequence ID" value="VDL85575.1"/>
    <property type="molecule type" value="Genomic_DNA"/>
</dbReference>
<feature type="transmembrane region" description="Helical" evidence="1">
    <location>
        <begin position="21"/>
        <end position="39"/>
    </location>
</feature>
<name>A0A183S873_SCHSO</name>
<reference evidence="4" key="1">
    <citation type="submission" date="2016-06" db="UniProtKB">
        <authorList>
            <consortium name="WormBaseParasite"/>
        </authorList>
    </citation>
    <scope>IDENTIFICATION</scope>
</reference>
<dbReference type="Proteomes" id="UP000275846">
    <property type="component" value="Unassembled WGS sequence"/>
</dbReference>